<evidence type="ECO:0000259" key="6">
    <source>
        <dbReference type="Pfam" id="PF08244"/>
    </source>
</evidence>
<accession>A0AAD7VQJ0</accession>
<dbReference type="InterPro" id="IPR023296">
    <property type="entry name" value="Glyco_hydro_beta-prop_sf"/>
</dbReference>
<gene>
    <name evidence="7" type="ORF">POJ06DRAFT_202669</name>
</gene>
<dbReference type="InterPro" id="IPR013189">
    <property type="entry name" value="Glyco_hydro_32_C"/>
</dbReference>
<evidence type="ECO:0000313" key="8">
    <source>
        <dbReference type="Proteomes" id="UP001217417"/>
    </source>
</evidence>
<dbReference type="Pfam" id="PF08244">
    <property type="entry name" value="Glyco_hydro_32C"/>
    <property type="match status" value="1"/>
</dbReference>
<reference evidence="7" key="1">
    <citation type="submission" date="2023-03" db="EMBL/GenBank/DDBJ databases">
        <title>Near-Complete genome sequence of Lipomyces tetrasporous NRRL Y-64009, an oleaginous yeast capable of growing on lignocellulosic hydrolysates.</title>
        <authorList>
            <consortium name="Lawrence Berkeley National Laboratory"/>
            <person name="Jagtap S.S."/>
            <person name="Liu J.-J."/>
            <person name="Walukiewicz H.E."/>
            <person name="Pangilinan J."/>
            <person name="Lipzen A."/>
            <person name="Ahrendt S."/>
            <person name="Koriabine M."/>
            <person name="Cobaugh K."/>
            <person name="Salamov A."/>
            <person name="Yoshinaga Y."/>
            <person name="Ng V."/>
            <person name="Daum C."/>
            <person name="Grigoriev I.V."/>
            <person name="Slininger P.J."/>
            <person name="Dien B.S."/>
            <person name="Jin Y.-S."/>
            <person name="Rao C.V."/>
        </authorList>
    </citation>
    <scope>NUCLEOTIDE SEQUENCE</scope>
    <source>
        <strain evidence="7">NRRL Y-64009</strain>
    </source>
</reference>
<comment type="similarity">
    <text evidence="1 4">Belongs to the glycosyl hydrolase 32 family.</text>
</comment>
<keyword evidence="8" id="KW-1185">Reference proteome</keyword>
<dbReference type="Proteomes" id="UP001217417">
    <property type="component" value="Unassembled WGS sequence"/>
</dbReference>
<comment type="caution">
    <text evidence="7">The sequence shown here is derived from an EMBL/GenBank/DDBJ whole genome shotgun (WGS) entry which is preliminary data.</text>
</comment>
<dbReference type="SUPFAM" id="SSF75005">
    <property type="entry name" value="Arabinanase/levansucrase/invertase"/>
    <property type="match status" value="1"/>
</dbReference>
<dbReference type="InterPro" id="IPR001362">
    <property type="entry name" value="Glyco_hydro_32"/>
</dbReference>
<dbReference type="PANTHER" id="PTHR42800">
    <property type="entry name" value="EXOINULINASE INUD (AFU_ORTHOLOGUE AFUA_5G00480)"/>
    <property type="match status" value="1"/>
</dbReference>
<dbReference type="Pfam" id="PF00251">
    <property type="entry name" value="Glyco_hydro_32N"/>
    <property type="match status" value="1"/>
</dbReference>
<feature type="domain" description="Glycosyl hydrolase family 32 N-terminal" evidence="5">
    <location>
        <begin position="13"/>
        <end position="328"/>
    </location>
</feature>
<dbReference type="Gene3D" id="2.115.10.20">
    <property type="entry name" value="Glycosyl hydrolase domain, family 43"/>
    <property type="match status" value="1"/>
</dbReference>
<dbReference type="PANTHER" id="PTHR42800:SF1">
    <property type="entry name" value="EXOINULINASE INUD (AFU_ORTHOLOGUE AFUA_5G00480)"/>
    <property type="match status" value="1"/>
</dbReference>
<keyword evidence="2 4" id="KW-0378">Hydrolase</keyword>
<dbReference type="Gene3D" id="2.60.120.560">
    <property type="entry name" value="Exo-inulinase, domain 1"/>
    <property type="match status" value="1"/>
</dbReference>
<dbReference type="AlphaFoldDB" id="A0AAD7VQJ0"/>
<evidence type="ECO:0000256" key="4">
    <source>
        <dbReference type="RuleBase" id="RU362110"/>
    </source>
</evidence>
<dbReference type="GeneID" id="80880452"/>
<name>A0AAD7VQJ0_9ASCO</name>
<proteinExistence type="inferred from homology"/>
<dbReference type="GO" id="GO:0005987">
    <property type="term" value="P:sucrose catabolic process"/>
    <property type="evidence" value="ECO:0007669"/>
    <property type="project" value="TreeGrafter"/>
</dbReference>
<dbReference type="RefSeq" id="XP_056040660.1">
    <property type="nucleotide sequence ID" value="XM_056185286.1"/>
</dbReference>
<dbReference type="EMBL" id="JARPMG010000012">
    <property type="protein sequence ID" value="KAJ8097210.1"/>
    <property type="molecule type" value="Genomic_DNA"/>
</dbReference>
<evidence type="ECO:0000313" key="7">
    <source>
        <dbReference type="EMBL" id="KAJ8097210.1"/>
    </source>
</evidence>
<evidence type="ECO:0000256" key="3">
    <source>
        <dbReference type="ARBA" id="ARBA00023295"/>
    </source>
</evidence>
<evidence type="ECO:0000256" key="1">
    <source>
        <dbReference type="ARBA" id="ARBA00009902"/>
    </source>
</evidence>
<feature type="domain" description="Glycosyl hydrolase family 32 C-terminal" evidence="6">
    <location>
        <begin position="357"/>
        <end position="503"/>
    </location>
</feature>
<evidence type="ECO:0000256" key="2">
    <source>
        <dbReference type="ARBA" id="ARBA00022801"/>
    </source>
</evidence>
<sequence>MSSTCSATRPDYHVTPPSAWMNDPQRPFYLGGEWHLYYLYNSDFNFSDPTAGGGTEWYHVTSNDMVVWTQHGVVIEKYLPTSGGIYLGDIETGSAVIDTANTAGFGANAVVAILTQMGDGLQQQSLFYSTDNGYTFTPYSGNPVMPNPNPPAKPAFRDPKVIWDSASSQWVMALAEGNKIGFYTSSNLKTWAYASGFIPQNSGVDLGILECPDLYQLDVDQDPTKRTWVLAVGANGYNYGRTTGTAYWTGAWNGASFTPVNILPQWMDGGPDFYATVSWDDTRLPAADRYASRYAIGWMNNWEYANDLPYFGGWAGQDSLVREIKLITIGSTATMVSVPISSYTGTFGTGVSVSSKTITTNPATASLPAMAGGAYVIQTTVSKNAGDNGNEVRIKIKGDGTYATTVGYDFVNTQVFLVRDIDGVATDSMPTTPKQAYDTVRTAAVPLATNTVTLSVYVDWNSVEVFVNNGKAALSGLIYPNTGAETIQMVTDTGQLTLDSFTYASV</sequence>
<dbReference type="CDD" id="cd18622">
    <property type="entry name" value="GH32_Inu-like"/>
    <property type="match status" value="1"/>
</dbReference>
<dbReference type="InterPro" id="IPR013148">
    <property type="entry name" value="Glyco_hydro_32_N"/>
</dbReference>
<keyword evidence="3 4" id="KW-0326">Glycosidase</keyword>
<dbReference type="GO" id="GO:0005737">
    <property type="term" value="C:cytoplasm"/>
    <property type="evidence" value="ECO:0007669"/>
    <property type="project" value="TreeGrafter"/>
</dbReference>
<dbReference type="SUPFAM" id="SSF49899">
    <property type="entry name" value="Concanavalin A-like lectins/glucanases"/>
    <property type="match status" value="1"/>
</dbReference>
<protein>
    <submittedName>
        <fullName evidence="7">Glycosyl hydrolase</fullName>
    </submittedName>
</protein>
<dbReference type="SMART" id="SM00640">
    <property type="entry name" value="Glyco_32"/>
    <property type="match status" value="1"/>
</dbReference>
<evidence type="ECO:0000259" key="5">
    <source>
        <dbReference type="Pfam" id="PF00251"/>
    </source>
</evidence>
<dbReference type="GO" id="GO:0004575">
    <property type="term" value="F:sucrose alpha-glucosidase activity"/>
    <property type="evidence" value="ECO:0007669"/>
    <property type="project" value="TreeGrafter"/>
</dbReference>
<dbReference type="InterPro" id="IPR013320">
    <property type="entry name" value="ConA-like_dom_sf"/>
</dbReference>
<organism evidence="7 8">
    <name type="scientific">Lipomyces tetrasporus</name>
    <dbReference type="NCBI Taxonomy" id="54092"/>
    <lineage>
        <taxon>Eukaryota</taxon>
        <taxon>Fungi</taxon>
        <taxon>Dikarya</taxon>
        <taxon>Ascomycota</taxon>
        <taxon>Saccharomycotina</taxon>
        <taxon>Lipomycetes</taxon>
        <taxon>Lipomycetales</taxon>
        <taxon>Lipomycetaceae</taxon>
        <taxon>Lipomyces</taxon>
    </lineage>
</organism>